<evidence type="ECO:0000313" key="3">
    <source>
        <dbReference type="RefSeq" id="XP_004697797.1"/>
    </source>
</evidence>
<dbReference type="SMART" id="SM00737">
    <property type="entry name" value="ML"/>
    <property type="match status" value="1"/>
</dbReference>
<dbReference type="SUPFAM" id="SSF81296">
    <property type="entry name" value="E set domains"/>
    <property type="match status" value="1"/>
</dbReference>
<organism evidence="2 3">
    <name type="scientific">Echinops telfairi</name>
    <name type="common">Lesser hedgehog tenrec</name>
    <dbReference type="NCBI Taxonomy" id="9371"/>
    <lineage>
        <taxon>Eukaryota</taxon>
        <taxon>Metazoa</taxon>
        <taxon>Chordata</taxon>
        <taxon>Craniata</taxon>
        <taxon>Vertebrata</taxon>
        <taxon>Euteleostomi</taxon>
        <taxon>Mammalia</taxon>
        <taxon>Eutheria</taxon>
        <taxon>Afrotheria</taxon>
        <taxon>Tenrecidae</taxon>
        <taxon>Tenrecinae</taxon>
        <taxon>Echinops</taxon>
    </lineage>
</organism>
<dbReference type="Gene3D" id="2.60.40.770">
    <property type="match status" value="1"/>
</dbReference>
<keyword evidence="2" id="KW-1185">Reference proteome</keyword>
<dbReference type="InterPro" id="IPR014756">
    <property type="entry name" value="Ig_E-set"/>
</dbReference>
<sequence>MEEDQHTWGYIIEIRQVKQLRPRQGERMSSPSSLPGHYPLQAVSPRKQWEDDESPAVCGDIWVIVHPGHTRVIAILYFQADSTGLKASAVESKSAKWPFDNLKHPISLNVTPCVTLKKSKGTLVLSYIPRRDIKDLRFNLKVSLNSMVFPMRQEVVCRGSDGVYSFCRALKGETVNTNVSFSYTALNFFKGQYTIVVEAVTGSHDDQLFCLNVTAIHESKFK</sequence>
<reference evidence="3" key="1">
    <citation type="submission" date="2025-08" db="UniProtKB">
        <authorList>
            <consortium name="RefSeq"/>
        </authorList>
    </citation>
    <scope>IDENTIFICATION</scope>
</reference>
<protein>
    <submittedName>
        <fullName evidence="3">Lymphocyte antigen 96</fullName>
    </submittedName>
</protein>
<name>A0ABM0IDU6_ECHTE</name>
<dbReference type="RefSeq" id="XP_004697797.1">
    <property type="nucleotide sequence ID" value="XM_004697740.2"/>
</dbReference>
<accession>A0ABM0IDU6</accession>
<gene>
    <name evidence="3" type="primary">LY96</name>
</gene>
<dbReference type="PANTHER" id="PTHR15218:SF0">
    <property type="entry name" value="LYMPHOCYTE ANTIGEN 96"/>
    <property type="match status" value="1"/>
</dbReference>
<evidence type="ECO:0000259" key="1">
    <source>
        <dbReference type="SMART" id="SM00737"/>
    </source>
</evidence>
<dbReference type="InterPro" id="IPR039217">
    <property type="entry name" value="LY96"/>
</dbReference>
<dbReference type="Proteomes" id="UP000694863">
    <property type="component" value="Unplaced"/>
</dbReference>
<dbReference type="GeneID" id="101645681"/>
<proteinExistence type="predicted"/>
<dbReference type="PANTHER" id="PTHR15218">
    <property type="entry name" value="MD-1, MD-2 - RELATED"/>
    <property type="match status" value="1"/>
</dbReference>
<dbReference type="InterPro" id="IPR003172">
    <property type="entry name" value="ML_dom"/>
</dbReference>
<feature type="domain" description="MD-2-related lipid-recognition" evidence="1">
    <location>
        <begin position="100"/>
        <end position="215"/>
    </location>
</feature>
<dbReference type="Pfam" id="PF02221">
    <property type="entry name" value="E1_DerP2_DerF2"/>
    <property type="match status" value="1"/>
</dbReference>
<evidence type="ECO:0000313" key="2">
    <source>
        <dbReference type="Proteomes" id="UP000694863"/>
    </source>
</evidence>